<reference evidence="3" key="1">
    <citation type="submission" date="2016-05" db="EMBL/GenBank/DDBJ databases">
        <authorList>
            <person name="Liu B."/>
            <person name="Wang J."/>
            <person name="Zhu Y."/>
            <person name="Liu G."/>
            <person name="Chen Q."/>
            <person name="Chen Z."/>
            <person name="Lan J."/>
            <person name="Che J."/>
            <person name="Ge C."/>
            <person name="Shi H."/>
            <person name="Pan Z."/>
            <person name="Liu X."/>
        </authorList>
    </citation>
    <scope>NUCLEOTIDE SEQUENCE [LARGE SCALE GENOMIC DNA]</scope>
    <source>
        <strain evidence="3">FJAT-27215</strain>
    </source>
</reference>
<gene>
    <name evidence="2" type="ORF">A8F95_11400</name>
</gene>
<sequence length="170" mass="20254">MAYSTRLEDYIFSLYQSIHIYEPEQLSIELIASRLGVDVEYIGGVSKTIHMSGTPLILINRHLTPEAQWQDFGHELGHLLRHCGNQMCLPLSFIELQEWQANNFALHFCIPTFMMERLEFPWRKQELIYLLARTFTVEFSFAAHRLERWLQQKKNLYFWQAMAEAQEHYL</sequence>
<protein>
    <recommendedName>
        <fullName evidence="1">IrrE N-terminal-like domain-containing protein</fullName>
    </recommendedName>
</protein>
<organism evidence="2 3">
    <name type="scientific">Pseudobacillus wudalianchiensis</name>
    <dbReference type="NCBI Taxonomy" id="1743143"/>
    <lineage>
        <taxon>Bacteria</taxon>
        <taxon>Bacillati</taxon>
        <taxon>Bacillota</taxon>
        <taxon>Bacilli</taxon>
        <taxon>Bacillales</taxon>
        <taxon>Bacillaceae</taxon>
        <taxon>Pseudobacillus</taxon>
    </lineage>
</organism>
<evidence type="ECO:0000313" key="3">
    <source>
        <dbReference type="Proteomes" id="UP000092578"/>
    </source>
</evidence>
<feature type="domain" description="IrrE N-terminal-like" evidence="1">
    <location>
        <begin position="34"/>
        <end position="147"/>
    </location>
</feature>
<dbReference type="InterPro" id="IPR010359">
    <property type="entry name" value="IrrE_HExxH"/>
</dbReference>
<comment type="caution">
    <text evidence="2">The sequence shown here is derived from an EMBL/GenBank/DDBJ whole genome shotgun (WGS) entry which is preliminary data.</text>
</comment>
<name>A0A1B9AN28_9BACI</name>
<evidence type="ECO:0000313" key="2">
    <source>
        <dbReference type="EMBL" id="OCA85269.1"/>
    </source>
</evidence>
<dbReference type="AlphaFoldDB" id="A0A1B9AN28"/>
<dbReference type="EMBL" id="MAYT01000027">
    <property type="protein sequence ID" value="OCA85269.1"/>
    <property type="molecule type" value="Genomic_DNA"/>
</dbReference>
<accession>A0A1B9AN28</accession>
<evidence type="ECO:0000259" key="1">
    <source>
        <dbReference type="Pfam" id="PF06114"/>
    </source>
</evidence>
<dbReference type="Pfam" id="PF06114">
    <property type="entry name" value="Peptidase_M78"/>
    <property type="match status" value="1"/>
</dbReference>
<dbReference type="Proteomes" id="UP000092578">
    <property type="component" value="Unassembled WGS sequence"/>
</dbReference>
<keyword evidence="3" id="KW-1185">Reference proteome</keyword>
<proteinExistence type="predicted"/>
<dbReference type="Gene3D" id="1.10.10.2910">
    <property type="match status" value="1"/>
</dbReference>
<dbReference type="RefSeq" id="WP_065411237.1">
    <property type="nucleotide sequence ID" value="NZ_MAYT01000027.1"/>
</dbReference>